<keyword evidence="4" id="KW-0239">DNA-directed DNA polymerase</keyword>
<dbReference type="GO" id="GO:0003887">
    <property type="term" value="F:DNA-directed DNA polymerase activity"/>
    <property type="evidence" value="ECO:0007669"/>
    <property type="project" value="UniProtKB-KW"/>
</dbReference>
<dbReference type="InParanoid" id="K0I9V0"/>
<keyword evidence="7" id="KW-1185">Reference proteome</keyword>
<dbReference type="EC" id="2.7.7.7" evidence="1"/>
<reference evidence="6 7" key="1">
    <citation type="journal article" date="2012" name="Environ. Microbiol.">
        <title>The genome of the ammonia-oxidizing Candidatus Nitrososphaera gargensis: insights into metabolic versatility and environmental adaptations.</title>
        <authorList>
            <person name="Spang A."/>
            <person name="Poehlein A."/>
            <person name="Offre P."/>
            <person name="Zumbragel S."/>
            <person name="Haider S."/>
            <person name="Rychlik N."/>
            <person name="Nowka B."/>
            <person name="Schmeisser C."/>
            <person name="Lebedeva E.V."/>
            <person name="Rattei T."/>
            <person name="Bohm C."/>
            <person name="Schmid M."/>
            <person name="Galushko A."/>
            <person name="Hatzenpichler R."/>
            <person name="Weinmaier T."/>
            <person name="Daniel R."/>
            <person name="Schleper C."/>
            <person name="Spieck E."/>
            <person name="Streit W."/>
            <person name="Wagner M."/>
        </authorList>
    </citation>
    <scope>NUCLEOTIDE SEQUENCE [LARGE SCALE GENOMIC DNA]</scope>
    <source>
        <strain evidence="7">Ga9.2</strain>
    </source>
</reference>
<dbReference type="KEGG" id="nga:Ngar_c11660"/>
<proteinExistence type="predicted"/>
<dbReference type="GeneID" id="13797425"/>
<keyword evidence="3" id="KW-0548">Nucleotidyltransferase</keyword>
<dbReference type="InterPro" id="IPR043502">
    <property type="entry name" value="DNA/RNA_pol_sf"/>
</dbReference>
<evidence type="ECO:0000256" key="2">
    <source>
        <dbReference type="ARBA" id="ARBA00022679"/>
    </source>
</evidence>
<feature type="domain" description="DNA-directed DNA polymerase family B multifunctional" evidence="5">
    <location>
        <begin position="60"/>
        <end position="105"/>
    </location>
</feature>
<keyword evidence="2" id="KW-0808">Transferase</keyword>
<protein>
    <recommendedName>
        <fullName evidence="1">DNA-directed DNA polymerase</fullName>
        <ecNumber evidence="1">2.7.7.7</ecNumber>
    </recommendedName>
</protein>
<evidence type="ECO:0000313" key="7">
    <source>
        <dbReference type="Proteomes" id="UP000008037"/>
    </source>
</evidence>
<dbReference type="BioCyc" id="CNIT1237085:G1324-1164-MONOMER"/>
<dbReference type="Proteomes" id="UP000008037">
    <property type="component" value="Chromosome"/>
</dbReference>
<evidence type="ECO:0000259" key="5">
    <source>
        <dbReference type="Pfam" id="PF00136"/>
    </source>
</evidence>
<dbReference type="EMBL" id="CP002408">
    <property type="protein sequence ID" value="AFU58106.1"/>
    <property type="molecule type" value="Genomic_DNA"/>
</dbReference>
<dbReference type="GO" id="GO:0000166">
    <property type="term" value="F:nucleotide binding"/>
    <property type="evidence" value="ECO:0007669"/>
    <property type="project" value="InterPro"/>
</dbReference>
<name>K0I9V0_NITGG</name>
<evidence type="ECO:0000256" key="1">
    <source>
        <dbReference type="ARBA" id="ARBA00012417"/>
    </source>
</evidence>
<accession>K0I9V0</accession>
<gene>
    <name evidence="6" type="ordered locus">Ngar_c11660</name>
</gene>
<evidence type="ECO:0000256" key="3">
    <source>
        <dbReference type="ARBA" id="ARBA00022695"/>
    </source>
</evidence>
<dbReference type="OrthoDB" id="134451at2157"/>
<dbReference type="Gene3D" id="1.10.287.690">
    <property type="entry name" value="Helix hairpin bin"/>
    <property type="match status" value="1"/>
</dbReference>
<organism evidence="6 7">
    <name type="scientific">Nitrososphaera gargensis (strain Ga9.2)</name>
    <dbReference type="NCBI Taxonomy" id="1237085"/>
    <lineage>
        <taxon>Archaea</taxon>
        <taxon>Nitrososphaerota</taxon>
        <taxon>Nitrososphaeria</taxon>
        <taxon>Nitrososphaerales</taxon>
        <taxon>Nitrososphaeraceae</taxon>
        <taxon>Nitrososphaera</taxon>
    </lineage>
</organism>
<dbReference type="RefSeq" id="WP_015018643.1">
    <property type="nucleotide sequence ID" value="NC_018719.1"/>
</dbReference>
<evidence type="ECO:0000256" key="4">
    <source>
        <dbReference type="ARBA" id="ARBA00022932"/>
    </source>
</evidence>
<dbReference type="InterPro" id="IPR006134">
    <property type="entry name" value="DNA-dir_DNA_pol_B_multi_dom"/>
</dbReference>
<dbReference type="AlphaFoldDB" id="K0I9V0"/>
<dbReference type="SUPFAM" id="SSF56672">
    <property type="entry name" value="DNA/RNA polymerases"/>
    <property type="match status" value="1"/>
</dbReference>
<dbReference type="HOGENOM" id="CLU_1307859_0_0_2"/>
<sequence length="210" mass="23358">MTSDSKIWYALADVIASKLLNRGKVPKIVQAIRFKPVGKQSAMQEINILGKEIDPYKDNLFKVLIEYRKELQQQCTNCNDEGQKVLLDKKQKCIKTIANATCYGIFIEINTKSEESDVAAYGLSTIHCHAGKTEEFGYFSNPLVATFITSGARLVLGAVEAIISKHGASHAFCDTDSMAIPPQYRDSAILQTTEPIWNRYGHVQSRGMHG</sequence>
<dbReference type="GO" id="GO:0003677">
    <property type="term" value="F:DNA binding"/>
    <property type="evidence" value="ECO:0007669"/>
    <property type="project" value="InterPro"/>
</dbReference>
<dbReference type="STRING" id="1237085.Ngar_c11660"/>
<evidence type="ECO:0000313" key="6">
    <source>
        <dbReference type="EMBL" id="AFU58106.1"/>
    </source>
</evidence>
<dbReference type="Pfam" id="PF00136">
    <property type="entry name" value="DNA_pol_B"/>
    <property type="match status" value="1"/>
</dbReference>